<comment type="similarity">
    <text evidence="1">Belongs to the ABC transporter superfamily.</text>
</comment>
<protein>
    <submittedName>
        <fullName evidence="6">ATP-binding cassette domain-containing protein</fullName>
    </submittedName>
</protein>
<dbReference type="InterPro" id="IPR017871">
    <property type="entry name" value="ABC_transporter-like_CS"/>
</dbReference>
<dbReference type="Proteomes" id="UP001442841">
    <property type="component" value="Chromosome"/>
</dbReference>
<dbReference type="PANTHER" id="PTHR43335:SF4">
    <property type="entry name" value="ABC TRANSPORTER, ATP-BINDING PROTEIN"/>
    <property type="match status" value="1"/>
</dbReference>
<dbReference type="GO" id="GO:0005524">
    <property type="term" value="F:ATP binding"/>
    <property type="evidence" value="ECO:0007669"/>
    <property type="project" value="UniProtKB-KW"/>
</dbReference>
<organism evidence="6 7">
    <name type="scientific">Ammonicoccus fulvus</name>
    <dbReference type="NCBI Taxonomy" id="3138240"/>
    <lineage>
        <taxon>Bacteria</taxon>
        <taxon>Bacillati</taxon>
        <taxon>Actinomycetota</taxon>
        <taxon>Actinomycetes</taxon>
        <taxon>Propionibacteriales</taxon>
        <taxon>Propionibacteriaceae</taxon>
        <taxon>Ammonicoccus</taxon>
    </lineage>
</organism>
<sequence length="314" mass="34306">MDDTPWAIEIDGLTKRFERLAGPPRLAVDNLTMRVPRVGVHGFLGPNGSGKSTTIRLLLGLVRPSAGTMRILGTPVPAQLPQVIGRVGAIVERPRFFGEFSARKNLRLLATSIGVPGRVVEEVIDLVGLSDRATDRYATFSLGMQQRLAVAATLLKDPQVVIFDEPTNGLDPAGIREMREMIRTLADRGKAVLVSSHLIGELEQVVDSVTIIRGGRRLAEGMIDEVLGRRTILRVGVAEPARAAGVLRANGWAVDERPRHLEVTGDWPAELVTRQLADVGLWVSELHVARASLEQRFLELTALPEPAYPLRRIA</sequence>
<evidence type="ECO:0000256" key="3">
    <source>
        <dbReference type="ARBA" id="ARBA00022741"/>
    </source>
</evidence>
<evidence type="ECO:0000313" key="6">
    <source>
        <dbReference type="EMBL" id="XAN08398.1"/>
    </source>
</evidence>
<dbReference type="InterPro" id="IPR003593">
    <property type="entry name" value="AAA+_ATPase"/>
</dbReference>
<dbReference type="PROSITE" id="PS50893">
    <property type="entry name" value="ABC_TRANSPORTER_2"/>
    <property type="match status" value="1"/>
</dbReference>
<dbReference type="Pfam" id="PF00005">
    <property type="entry name" value="ABC_tran"/>
    <property type="match status" value="1"/>
</dbReference>
<evidence type="ECO:0000256" key="2">
    <source>
        <dbReference type="ARBA" id="ARBA00022448"/>
    </source>
</evidence>
<dbReference type="InterPro" id="IPR003439">
    <property type="entry name" value="ABC_transporter-like_ATP-bd"/>
</dbReference>
<name>A0ABZ3FQP9_9ACTN</name>
<evidence type="ECO:0000256" key="4">
    <source>
        <dbReference type="ARBA" id="ARBA00022840"/>
    </source>
</evidence>
<dbReference type="Gene3D" id="3.40.50.300">
    <property type="entry name" value="P-loop containing nucleotide triphosphate hydrolases"/>
    <property type="match status" value="1"/>
</dbReference>
<dbReference type="PROSITE" id="PS00211">
    <property type="entry name" value="ABC_TRANSPORTER_1"/>
    <property type="match status" value="1"/>
</dbReference>
<dbReference type="PANTHER" id="PTHR43335">
    <property type="entry name" value="ABC TRANSPORTER, ATP-BINDING PROTEIN"/>
    <property type="match status" value="1"/>
</dbReference>
<keyword evidence="7" id="KW-1185">Reference proteome</keyword>
<dbReference type="SUPFAM" id="SSF52540">
    <property type="entry name" value="P-loop containing nucleoside triphosphate hydrolases"/>
    <property type="match status" value="1"/>
</dbReference>
<feature type="domain" description="ABC transporter" evidence="5">
    <location>
        <begin position="8"/>
        <end position="239"/>
    </location>
</feature>
<dbReference type="RefSeq" id="WP_425309855.1">
    <property type="nucleotide sequence ID" value="NZ_CP154795.1"/>
</dbReference>
<evidence type="ECO:0000256" key="1">
    <source>
        <dbReference type="ARBA" id="ARBA00005417"/>
    </source>
</evidence>
<evidence type="ECO:0000259" key="5">
    <source>
        <dbReference type="PROSITE" id="PS50893"/>
    </source>
</evidence>
<dbReference type="InterPro" id="IPR027417">
    <property type="entry name" value="P-loop_NTPase"/>
</dbReference>
<accession>A0ABZ3FQP9</accession>
<keyword evidence="3" id="KW-0547">Nucleotide-binding</keyword>
<dbReference type="SMART" id="SM00382">
    <property type="entry name" value="AAA"/>
    <property type="match status" value="1"/>
</dbReference>
<evidence type="ECO:0000313" key="7">
    <source>
        <dbReference type="Proteomes" id="UP001442841"/>
    </source>
</evidence>
<gene>
    <name evidence="6" type="ORF">AADG42_14170</name>
</gene>
<keyword evidence="2" id="KW-0813">Transport</keyword>
<reference evidence="6 7" key="1">
    <citation type="submission" date="2024-04" db="EMBL/GenBank/DDBJ databases">
        <title>Isolation of an actinomycete strain from pig manure.</title>
        <authorList>
            <person name="Gong T."/>
            <person name="Yu Z."/>
            <person name="An M."/>
            <person name="Wei C."/>
            <person name="Yang W."/>
            <person name="Liu L."/>
        </authorList>
    </citation>
    <scope>NUCLEOTIDE SEQUENCE [LARGE SCALE GENOMIC DNA]</scope>
    <source>
        <strain evidence="6 7">ZF39</strain>
    </source>
</reference>
<dbReference type="EMBL" id="CP154795">
    <property type="protein sequence ID" value="XAN08398.1"/>
    <property type="molecule type" value="Genomic_DNA"/>
</dbReference>
<proteinExistence type="inferred from homology"/>
<keyword evidence="4 6" id="KW-0067">ATP-binding</keyword>